<evidence type="ECO:0000259" key="1">
    <source>
        <dbReference type="PROSITE" id="PS50943"/>
    </source>
</evidence>
<feature type="domain" description="HTH cro/C1-type" evidence="1">
    <location>
        <begin position="21"/>
        <end position="63"/>
    </location>
</feature>
<protein>
    <recommendedName>
        <fullName evidence="1">HTH cro/C1-type domain-containing protein</fullName>
    </recommendedName>
</protein>
<reference evidence="2 3" key="1">
    <citation type="submission" date="2018-01" db="EMBL/GenBank/DDBJ databases">
        <title>Whole genome sequencing of Histamine producing bacteria.</title>
        <authorList>
            <person name="Butler K."/>
        </authorList>
    </citation>
    <scope>NUCLEOTIDE SEQUENCE [LARGE SCALE GENOMIC DNA]</scope>
    <source>
        <strain evidence="2 3">FS-7.2</strain>
    </source>
</reference>
<dbReference type="InterPro" id="IPR010982">
    <property type="entry name" value="Lambda_DNA-bd_dom_sf"/>
</dbReference>
<dbReference type="Gene3D" id="1.10.260.40">
    <property type="entry name" value="lambda repressor-like DNA-binding domains"/>
    <property type="match status" value="1"/>
</dbReference>
<evidence type="ECO:0000313" key="3">
    <source>
        <dbReference type="Proteomes" id="UP000241426"/>
    </source>
</evidence>
<accession>A0A2T3KLA0</accession>
<name>A0A2T3KLA0_9GAMM</name>
<dbReference type="RefSeq" id="WP_107289125.1">
    <property type="nucleotide sequence ID" value="NZ_PYNF01000003.1"/>
</dbReference>
<dbReference type="Proteomes" id="UP000241426">
    <property type="component" value="Unassembled WGS sequence"/>
</dbReference>
<gene>
    <name evidence="2" type="ORF">C9J27_05005</name>
</gene>
<comment type="caution">
    <text evidence="2">The sequence shown here is derived from an EMBL/GenBank/DDBJ whole genome shotgun (WGS) entry which is preliminary data.</text>
</comment>
<proteinExistence type="predicted"/>
<dbReference type="InterPro" id="IPR001387">
    <property type="entry name" value="Cro/C1-type_HTH"/>
</dbReference>
<dbReference type="EMBL" id="PYNF01000003">
    <property type="protein sequence ID" value="PSV00495.1"/>
    <property type="molecule type" value="Genomic_DNA"/>
</dbReference>
<dbReference type="SUPFAM" id="SSF47413">
    <property type="entry name" value="lambda repressor-like DNA-binding domains"/>
    <property type="match status" value="1"/>
</dbReference>
<organism evidence="2 3">
    <name type="scientific">Photobacterium kishitanii</name>
    <dbReference type="NCBI Taxonomy" id="318456"/>
    <lineage>
        <taxon>Bacteria</taxon>
        <taxon>Pseudomonadati</taxon>
        <taxon>Pseudomonadota</taxon>
        <taxon>Gammaproteobacteria</taxon>
        <taxon>Vibrionales</taxon>
        <taxon>Vibrionaceae</taxon>
        <taxon>Photobacterium</taxon>
    </lineage>
</organism>
<sequence>MNNTLVLKIKFIKDNFAFSDQQLAIIFNVSRKTVHNWITGKSKPNTKSVKRLVDITQILVEWVESGYPISDQLGVLDVENLVELLKYELSTSVKDGVLCMGSFLLLESEPKIIESSVIDTRPDHLKLISFKHNLKNINLDELSRETLDILLLQIDHNLSVITLTPEQRNLIISPYYFTKNLIIIDVFKFEYDRVVKETLIEIDSNLFTTPLSDADRNKYIQQKYILTECRKADSLQTGFSNKADYYSAIAPVIKRLLTEGIPSLLISKTLSIPKKIMEQLASDR</sequence>
<dbReference type="AlphaFoldDB" id="A0A2T3KLA0"/>
<dbReference type="GO" id="GO:0003677">
    <property type="term" value="F:DNA binding"/>
    <property type="evidence" value="ECO:0007669"/>
    <property type="project" value="InterPro"/>
</dbReference>
<evidence type="ECO:0000313" key="2">
    <source>
        <dbReference type="EMBL" id="PSV00495.1"/>
    </source>
</evidence>
<dbReference type="PROSITE" id="PS50943">
    <property type="entry name" value="HTH_CROC1"/>
    <property type="match status" value="1"/>
</dbReference>